<dbReference type="RefSeq" id="WP_220338603.1">
    <property type="nucleotide sequence ID" value="NZ_JAEUAX010000001.1"/>
</dbReference>
<keyword evidence="2" id="KW-0732">Signal</keyword>
<sequence length="257" mass="26528">MALSRPRVGLAGIVCLGVMLAITGCGTTVTTQDAGRVTPASPSPSSDQTNEGTPVGEAEGGDDQGQPDSDGGEDPAQDRVRTGPVAQYGGPAYGDQGTAEVLEAGLWCKTIAVFWGGDPVPEGVSFTFEEAVTDRPGLQVDGGVCGTRGADRSCLGMVVKANESGIFCSLVLRPAADFQDGTAITFRGTLECPTGEICDKVAAREVEPGPPIIVDDPEPPVEEEQPQQQQQEEEQPGEEQPTDSPDTGPSQPGEESG</sequence>
<evidence type="ECO:0000313" key="3">
    <source>
        <dbReference type="EMBL" id="MBW9108532.1"/>
    </source>
</evidence>
<accession>A0ABS7HT57</accession>
<feature type="region of interest" description="Disordered" evidence="1">
    <location>
        <begin position="30"/>
        <end position="92"/>
    </location>
</feature>
<reference evidence="3 4" key="1">
    <citation type="journal article" date="2021" name="MBio">
        <title>Poor Competitiveness of Bradyrhizobium in Pigeon Pea Root Colonization in Indian Soils.</title>
        <authorList>
            <person name="Chalasani D."/>
            <person name="Basu A."/>
            <person name="Pullabhotla S.V.S.R.N."/>
            <person name="Jorrin B."/>
            <person name="Neal A.L."/>
            <person name="Poole P.S."/>
            <person name="Podile A.R."/>
            <person name="Tkacz A."/>
        </authorList>
    </citation>
    <scope>NUCLEOTIDE SEQUENCE [LARGE SCALE GENOMIC DNA]</scope>
    <source>
        <strain evidence="3 4">HU12</strain>
    </source>
</reference>
<dbReference type="EMBL" id="JAEUAX010000001">
    <property type="protein sequence ID" value="MBW9108532.1"/>
    <property type="molecule type" value="Genomic_DNA"/>
</dbReference>
<gene>
    <name evidence="3" type="ORF">JNB61_01965</name>
</gene>
<organism evidence="3 4">
    <name type="scientific">Microbacterium ureisolvens</name>
    <dbReference type="NCBI Taxonomy" id="2781186"/>
    <lineage>
        <taxon>Bacteria</taxon>
        <taxon>Bacillati</taxon>
        <taxon>Actinomycetota</taxon>
        <taxon>Actinomycetes</taxon>
        <taxon>Micrococcales</taxon>
        <taxon>Microbacteriaceae</taxon>
        <taxon>Microbacterium</taxon>
    </lineage>
</organism>
<dbReference type="PROSITE" id="PS51257">
    <property type="entry name" value="PROKAR_LIPOPROTEIN"/>
    <property type="match status" value="1"/>
</dbReference>
<evidence type="ECO:0000313" key="4">
    <source>
        <dbReference type="Proteomes" id="UP000777440"/>
    </source>
</evidence>
<evidence type="ECO:0000256" key="2">
    <source>
        <dbReference type="SAM" id="SignalP"/>
    </source>
</evidence>
<feature type="chain" id="PRO_5045403986" evidence="2">
    <location>
        <begin position="22"/>
        <end position="257"/>
    </location>
</feature>
<dbReference type="Proteomes" id="UP000777440">
    <property type="component" value="Unassembled WGS sequence"/>
</dbReference>
<feature type="signal peptide" evidence="2">
    <location>
        <begin position="1"/>
        <end position="21"/>
    </location>
</feature>
<keyword evidence="4" id="KW-1185">Reference proteome</keyword>
<protein>
    <submittedName>
        <fullName evidence="3">Uncharacterized protein</fullName>
    </submittedName>
</protein>
<proteinExistence type="predicted"/>
<comment type="caution">
    <text evidence="3">The sequence shown here is derived from an EMBL/GenBank/DDBJ whole genome shotgun (WGS) entry which is preliminary data.</text>
</comment>
<feature type="region of interest" description="Disordered" evidence="1">
    <location>
        <begin position="204"/>
        <end position="257"/>
    </location>
</feature>
<name>A0ABS7HT57_9MICO</name>
<feature type="compositionally biased region" description="Polar residues" evidence="1">
    <location>
        <begin position="43"/>
        <end position="52"/>
    </location>
</feature>
<evidence type="ECO:0000256" key="1">
    <source>
        <dbReference type="SAM" id="MobiDB-lite"/>
    </source>
</evidence>
<feature type="compositionally biased region" description="Acidic residues" evidence="1">
    <location>
        <begin position="215"/>
        <end position="241"/>
    </location>
</feature>